<dbReference type="PANTHER" id="PTHR43394:SF1">
    <property type="entry name" value="ATP-BINDING CASSETTE SUB-FAMILY B MEMBER 10, MITOCHONDRIAL"/>
    <property type="match status" value="1"/>
</dbReference>
<evidence type="ECO:0000313" key="3">
    <source>
        <dbReference type="Proteomes" id="UP000648239"/>
    </source>
</evidence>
<dbReference type="EMBL" id="JACXWD010000141">
    <property type="protein sequence ID" value="MBD3869641.1"/>
    <property type="molecule type" value="Genomic_DNA"/>
</dbReference>
<dbReference type="AlphaFoldDB" id="A0A8J6YAD6"/>
<sequence length="134" mass="14825">VRSAAEAVHADRFIKRLPGGYDEPLRERGVNLSAGEKQLLAFARALAFDPAVLILDEATSSVDPATEERIETALNTLMEGRTSIVIAHRLATVRSADTILVLHRGEVREQGSHRELMEIEDGIYRTLYSLQTAQ</sequence>
<name>A0A8J6YAD6_9BACT</name>
<organism evidence="2 3">
    <name type="scientific">Candidatus Polarisedimenticola svalbardensis</name>
    <dbReference type="NCBI Taxonomy" id="2886004"/>
    <lineage>
        <taxon>Bacteria</taxon>
        <taxon>Pseudomonadati</taxon>
        <taxon>Acidobacteriota</taxon>
        <taxon>Candidatus Polarisedimenticolia</taxon>
        <taxon>Candidatus Polarisedimenticolales</taxon>
        <taxon>Candidatus Polarisedimenticolaceae</taxon>
        <taxon>Candidatus Polarisedimenticola</taxon>
    </lineage>
</organism>
<dbReference type="GO" id="GO:0016887">
    <property type="term" value="F:ATP hydrolysis activity"/>
    <property type="evidence" value="ECO:0007669"/>
    <property type="project" value="InterPro"/>
</dbReference>
<evidence type="ECO:0000313" key="2">
    <source>
        <dbReference type="EMBL" id="MBD3869641.1"/>
    </source>
</evidence>
<feature type="non-terminal residue" evidence="2">
    <location>
        <position position="1"/>
    </location>
</feature>
<dbReference type="Pfam" id="PF00005">
    <property type="entry name" value="ABC_tran"/>
    <property type="match status" value="1"/>
</dbReference>
<dbReference type="InterPro" id="IPR039421">
    <property type="entry name" value="Type_1_exporter"/>
</dbReference>
<keyword evidence="2" id="KW-0067">ATP-binding</keyword>
<reference evidence="2 3" key="1">
    <citation type="submission" date="2020-08" db="EMBL/GenBank/DDBJ databases">
        <title>Acidobacteriota in marine sediments use diverse sulfur dissimilation pathways.</title>
        <authorList>
            <person name="Wasmund K."/>
        </authorList>
    </citation>
    <scope>NUCLEOTIDE SEQUENCE [LARGE SCALE GENOMIC DNA]</scope>
    <source>
        <strain evidence="2">MAG AM4</strain>
    </source>
</reference>
<keyword evidence="2" id="KW-0547">Nucleotide-binding</keyword>
<dbReference type="GO" id="GO:0005524">
    <property type="term" value="F:ATP binding"/>
    <property type="evidence" value="ECO:0007669"/>
    <property type="project" value="UniProtKB-KW"/>
</dbReference>
<dbReference type="Gene3D" id="3.40.50.300">
    <property type="entry name" value="P-loop containing nucleotide triphosphate hydrolases"/>
    <property type="match status" value="1"/>
</dbReference>
<dbReference type="Proteomes" id="UP000648239">
    <property type="component" value="Unassembled WGS sequence"/>
</dbReference>
<dbReference type="InterPro" id="IPR003439">
    <property type="entry name" value="ABC_transporter-like_ATP-bd"/>
</dbReference>
<comment type="caution">
    <text evidence="2">The sequence shown here is derived from an EMBL/GenBank/DDBJ whole genome shotgun (WGS) entry which is preliminary data.</text>
</comment>
<dbReference type="GO" id="GO:0015421">
    <property type="term" value="F:ABC-type oligopeptide transporter activity"/>
    <property type="evidence" value="ECO:0007669"/>
    <property type="project" value="TreeGrafter"/>
</dbReference>
<dbReference type="SUPFAM" id="SSF52540">
    <property type="entry name" value="P-loop containing nucleoside triphosphate hydrolases"/>
    <property type="match status" value="1"/>
</dbReference>
<protein>
    <submittedName>
        <fullName evidence="2">ATP-binding cassette domain-containing protein</fullName>
    </submittedName>
</protein>
<feature type="domain" description="ABC transporter" evidence="1">
    <location>
        <begin position="8"/>
        <end position="60"/>
    </location>
</feature>
<gene>
    <name evidence="2" type="ORF">IFK94_16085</name>
</gene>
<proteinExistence type="predicted"/>
<accession>A0A8J6YAD6</accession>
<dbReference type="PANTHER" id="PTHR43394">
    <property type="entry name" value="ATP-DEPENDENT PERMEASE MDL1, MITOCHONDRIAL"/>
    <property type="match status" value="1"/>
</dbReference>
<evidence type="ECO:0000259" key="1">
    <source>
        <dbReference type="Pfam" id="PF00005"/>
    </source>
</evidence>
<dbReference type="InterPro" id="IPR027417">
    <property type="entry name" value="P-loop_NTPase"/>
</dbReference>